<dbReference type="EMBL" id="CACVAW010000002">
    <property type="protein sequence ID" value="CAA6800141.1"/>
    <property type="molecule type" value="Genomic_DNA"/>
</dbReference>
<dbReference type="PANTHER" id="PTHR44086">
    <property type="entry name" value="THIOSULFATE SULFURTRANSFERASE RDL2, MITOCHONDRIAL-RELATED"/>
    <property type="match status" value="1"/>
</dbReference>
<dbReference type="CDD" id="cd00158">
    <property type="entry name" value="RHOD"/>
    <property type="match status" value="1"/>
</dbReference>
<accession>A0A6S6S5F2</accession>
<dbReference type="InterPro" id="IPR036873">
    <property type="entry name" value="Rhodanese-like_dom_sf"/>
</dbReference>
<dbReference type="AlphaFoldDB" id="A0A6S6S5F2"/>
<dbReference type="PANTHER" id="PTHR44086:SF13">
    <property type="entry name" value="THIOSULFATE SULFURTRANSFERASE PSPE"/>
    <property type="match status" value="1"/>
</dbReference>
<organism evidence="2">
    <name type="scientific">uncultured Campylobacterales bacterium</name>
    <dbReference type="NCBI Taxonomy" id="352960"/>
    <lineage>
        <taxon>Bacteria</taxon>
        <taxon>Pseudomonadati</taxon>
        <taxon>Campylobacterota</taxon>
        <taxon>Epsilonproteobacteria</taxon>
        <taxon>Campylobacterales</taxon>
        <taxon>environmental samples</taxon>
    </lineage>
</organism>
<name>A0A6S6S5F2_9BACT</name>
<dbReference type="SMART" id="SM00450">
    <property type="entry name" value="RHOD"/>
    <property type="match status" value="1"/>
</dbReference>
<feature type="domain" description="Rhodanese" evidence="1">
    <location>
        <begin position="33"/>
        <end position="120"/>
    </location>
</feature>
<evidence type="ECO:0000259" key="1">
    <source>
        <dbReference type="PROSITE" id="PS50206"/>
    </source>
</evidence>
<dbReference type="InterPro" id="IPR001763">
    <property type="entry name" value="Rhodanese-like_dom"/>
</dbReference>
<dbReference type="SUPFAM" id="SSF52821">
    <property type="entry name" value="Rhodanese/Cell cycle control phosphatase"/>
    <property type="match status" value="1"/>
</dbReference>
<dbReference type="Pfam" id="PF00581">
    <property type="entry name" value="Rhodanese"/>
    <property type="match status" value="1"/>
</dbReference>
<protein>
    <submittedName>
        <fullName evidence="2">Rhodanese-like domain-containing protein</fullName>
    </submittedName>
</protein>
<sequence length="123" mass="14313">MKIIFLIFTLCYSLFAKLTYVDVTELERLKLPIIDIRTQNEFKQTGTIPKAHKITFFDEFGRYDFVSWEKDLLSIIDDKNSSFVLVCRSGGRTTKVGTYLSDIGYKNIYHLKGGIKSWINKKD</sequence>
<evidence type="ECO:0000313" key="2">
    <source>
        <dbReference type="EMBL" id="CAA6800141.1"/>
    </source>
</evidence>
<dbReference type="GO" id="GO:0004792">
    <property type="term" value="F:thiosulfate-cyanide sulfurtransferase activity"/>
    <property type="evidence" value="ECO:0007669"/>
    <property type="project" value="TreeGrafter"/>
</dbReference>
<reference evidence="2" key="1">
    <citation type="submission" date="2020-01" db="EMBL/GenBank/DDBJ databases">
        <authorList>
            <person name="Meier V. D."/>
            <person name="Meier V D."/>
        </authorList>
    </citation>
    <scope>NUCLEOTIDE SEQUENCE</scope>
    <source>
        <strain evidence="2">HLG_WM_MAG_12</strain>
    </source>
</reference>
<dbReference type="Gene3D" id="3.40.250.10">
    <property type="entry name" value="Rhodanese-like domain"/>
    <property type="match status" value="1"/>
</dbReference>
<proteinExistence type="predicted"/>
<dbReference type="PROSITE" id="PS50206">
    <property type="entry name" value="RHODANESE_3"/>
    <property type="match status" value="1"/>
</dbReference>
<gene>
    <name evidence="2" type="ORF">HELGO_WM10650</name>
</gene>